<reference evidence="1 2" key="1">
    <citation type="submission" date="2018-11" db="EMBL/GenBank/DDBJ databases">
        <authorList>
            <consortium name="Pathogen Informatics"/>
        </authorList>
    </citation>
    <scope>NUCLEOTIDE SEQUENCE [LARGE SCALE GENOMIC DNA]</scope>
</reference>
<name>A0A3P7NTJ6_DIBLA</name>
<proteinExistence type="predicted"/>
<dbReference type="Proteomes" id="UP000281553">
    <property type="component" value="Unassembled WGS sequence"/>
</dbReference>
<organism evidence="1 2">
    <name type="scientific">Dibothriocephalus latus</name>
    <name type="common">Fish tapeworm</name>
    <name type="synonym">Diphyllobothrium latum</name>
    <dbReference type="NCBI Taxonomy" id="60516"/>
    <lineage>
        <taxon>Eukaryota</taxon>
        <taxon>Metazoa</taxon>
        <taxon>Spiralia</taxon>
        <taxon>Lophotrochozoa</taxon>
        <taxon>Platyhelminthes</taxon>
        <taxon>Cestoda</taxon>
        <taxon>Eucestoda</taxon>
        <taxon>Diphyllobothriidea</taxon>
        <taxon>Diphyllobothriidae</taxon>
        <taxon>Dibothriocephalus</taxon>
    </lineage>
</organism>
<protein>
    <submittedName>
        <fullName evidence="1">Uncharacterized protein</fullName>
    </submittedName>
</protein>
<evidence type="ECO:0000313" key="1">
    <source>
        <dbReference type="EMBL" id="VDN11762.1"/>
    </source>
</evidence>
<dbReference type="EMBL" id="UYRU01052205">
    <property type="protein sequence ID" value="VDN11762.1"/>
    <property type="molecule type" value="Genomic_DNA"/>
</dbReference>
<sequence>MGKSCWQQLTLKDFAVLIPHPNAQSGIIVASPMDTTKLPSAIIVKKKKGNVTESSVPSGVGVVKTILASDLVASQVILLFAESVHNTSLIGNMQFLDGQRPDADTNYLLFPYVRGNTNSEFFLLLTGRMGDEVVEYNVMTDDGGTTSFIFNPEYGKPTPATLLRVEFSGVSILKPWGFVLCLLPAIAIRASL</sequence>
<accession>A0A3P7NTJ6</accession>
<keyword evidence="2" id="KW-1185">Reference proteome</keyword>
<evidence type="ECO:0000313" key="2">
    <source>
        <dbReference type="Proteomes" id="UP000281553"/>
    </source>
</evidence>
<dbReference type="AlphaFoldDB" id="A0A3P7NTJ6"/>
<dbReference type="OrthoDB" id="10609516at2759"/>
<gene>
    <name evidence="1" type="ORF">DILT_LOCUS7593</name>
</gene>